<dbReference type="Proteomes" id="UP001230188">
    <property type="component" value="Unassembled WGS sequence"/>
</dbReference>
<gene>
    <name evidence="4" type="ORF">CTAYLR_004638</name>
</gene>
<evidence type="ECO:0000256" key="2">
    <source>
        <dbReference type="SAM" id="SignalP"/>
    </source>
</evidence>
<accession>A0AAD7UP70</accession>
<feature type="domain" description="DUF1995" evidence="3">
    <location>
        <begin position="17"/>
        <end position="234"/>
    </location>
</feature>
<dbReference type="EMBL" id="JAQMWT010000011">
    <property type="protein sequence ID" value="KAJ8614130.1"/>
    <property type="molecule type" value="Genomic_DNA"/>
</dbReference>
<organism evidence="4 5">
    <name type="scientific">Chrysophaeum taylorii</name>
    <dbReference type="NCBI Taxonomy" id="2483200"/>
    <lineage>
        <taxon>Eukaryota</taxon>
        <taxon>Sar</taxon>
        <taxon>Stramenopiles</taxon>
        <taxon>Ochrophyta</taxon>
        <taxon>Pelagophyceae</taxon>
        <taxon>Pelagomonadales</taxon>
        <taxon>Pelagomonadaceae</taxon>
        <taxon>Chrysophaeum</taxon>
    </lineage>
</organism>
<feature type="signal peptide" evidence="2">
    <location>
        <begin position="1"/>
        <end position="21"/>
    </location>
</feature>
<evidence type="ECO:0000313" key="5">
    <source>
        <dbReference type="Proteomes" id="UP001230188"/>
    </source>
</evidence>
<protein>
    <recommendedName>
        <fullName evidence="3">DUF1995 domain-containing protein</fullName>
    </recommendedName>
</protein>
<dbReference type="Pfam" id="PF09353">
    <property type="entry name" value="DUF1995"/>
    <property type="match status" value="1"/>
</dbReference>
<comment type="caution">
    <text evidence="4">The sequence shown here is derived from an EMBL/GenBank/DDBJ whole genome shotgun (WGS) entry which is preliminary data.</text>
</comment>
<keyword evidence="2" id="KW-0732">Signal</keyword>
<dbReference type="AlphaFoldDB" id="A0AAD7UP70"/>
<feature type="chain" id="PRO_5042172143" description="DUF1995 domain-containing protein" evidence="2">
    <location>
        <begin position="22"/>
        <end position="281"/>
    </location>
</feature>
<keyword evidence="5" id="KW-1185">Reference proteome</keyword>
<proteinExistence type="predicted"/>
<dbReference type="InterPro" id="IPR018962">
    <property type="entry name" value="DUF1995"/>
</dbReference>
<sequence length="281" mass="29863">MGKRFLIIFVGAARALTMKEAANGIRDGMQAALRSRQSRLSVEVPPGAVIALRDEKTPPSDASSEADRVRRGDVALAAFVEKLFPADVTTAVVFVDPVAAKRAKEGTRLPGKKKKKASKKGFGVAETVEWCPSLGLPERRDVVLVVGALSASARAAVSEADRKLGRDTALVLLNSRLPRLTAFPTAEGNLGEQFTAAFSLSPPPRGVDHELFDQLVAYRVFPGDWALALDESSNGGLVGTLKNALFAPKRSGPLWTGKRPPTAEDAMAALGGGERTTKTTY</sequence>
<feature type="region of interest" description="Disordered" evidence="1">
    <location>
        <begin position="252"/>
        <end position="281"/>
    </location>
</feature>
<evidence type="ECO:0000256" key="1">
    <source>
        <dbReference type="SAM" id="MobiDB-lite"/>
    </source>
</evidence>
<name>A0AAD7UP70_9STRA</name>
<evidence type="ECO:0000313" key="4">
    <source>
        <dbReference type="EMBL" id="KAJ8614130.1"/>
    </source>
</evidence>
<reference evidence="4" key="1">
    <citation type="submission" date="2023-01" db="EMBL/GenBank/DDBJ databases">
        <title>Metagenome sequencing of chrysophaentin producing Chrysophaeum taylorii.</title>
        <authorList>
            <person name="Davison J."/>
            <person name="Bewley C."/>
        </authorList>
    </citation>
    <scope>NUCLEOTIDE SEQUENCE</scope>
    <source>
        <strain evidence="4">NIES-1699</strain>
    </source>
</reference>
<evidence type="ECO:0000259" key="3">
    <source>
        <dbReference type="Pfam" id="PF09353"/>
    </source>
</evidence>